<dbReference type="NCBIfam" id="TIGR01181">
    <property type="entry name" value="dTDP_gluc_dehyt"/>
    <property type="match status" value="1"/>
</dbReference>
<name>A0A0A2A8S0_PROMR</name>
<evidence type="ECO:0000256" key="6">
    <source>
        <dbReference type="ARBA" id="ARBA00023027"/>
    </source>
</evidence>
<dbReference type="EMBL" id="JNAM01000011">
    <property type="protein sequence ID" value="KGF96899.1"/>
    <property type="molecule type" value="Genomic_DNA"/>
</dbReference>
<evidence type="ECO:0000256" key="8">
    <source>
        <dbReference type="RuleBase" id="RU004473"/>
    </source>
</evidence>
<evidence type="ECO:0000256" key="2">
    <source>
        <dbReference type="ARBA" id="ARBA00001911"/>
    </source>
</evidence>
<organism evidence="11 12">
    <name type="scientific">Prochlorococcus marinus str. MIT 9302</name>
    <dbReference type="NCBI Taxonomy" id="74545"/>
    <lineage>
        <taxon>Bacteria</taxon>
        <taxon>Bacillati</taxon>
        <taxon>Cyanobacteriota</taxon>
        <taxon>Cyanophyceae</taxon>
        <taxon>Synechococcales</taxon>
        <taxon>Prochlorococcaceae</taxon>
        <taxon>Prochlorococcus</taxon>
    </lineage>
</organism>
<feature type="transmembrane region" description="Helical" evidence="9">
    <location>
        <begin position="7"/>
        <end position="26"/>
    </location>
</feature>
<keyword evidence="9" id="KW-0472">Membrane</keyword>
<proteinExistence type="inferred from homology"/>
<dbReference type="Pfam" id="PF16363">
    <property type="entry name" value="GDP_Man_Dehyd"/>
    <property type="match status" value="1"/>
</dbReference>
<sequence length="352" mass="40557">MKNKTKNILITGAAGFIASNFLNYWVKRYPEDKIIALDILSYASNINSIKSLINKQSIHFYKGDICDHDLLDEIFDNFEINHVINFAAETHVDRSISSPSIFLNTNVLGTYFLLESFKKYWEKNDKPNHWRFLHISTDEVFGSLNLEEKPFNEDSPYKPRSPYSASKASSDHLVRAWHDTYSLPTLITNCSNNYGPFQFPEKLIPLTITNILRGKKIPIYGNGLNIRDWLFVLDHCSAIETVIQKANPGSTYCIGGNQELKNIEVVKQICHLIDDLAPSLNIQLHKSKSSDLISYVDDRLGHDKRYAIDSSKLSNELNWKTEIKFAEGLKITVKWYLENITWWEPLIKINNH</sequence>
<evidence type="ECO:0000313" key="12">
    <source>
        <dbReference type="Proteomes" id="UP000030445"/>
    </source>
</evidence>
<dbReference type="InterPro" id="IPR016040">
    <property type="entry name" value="NAD(P)-bd_dom"/>
</dbReference>
<dbReference type="SUPFAM" id="SSF51735">
    <property type="entry name" value="NAD(P)-binding Rossmann-fold domains"/>
    <property type="match status" value="1"/>
</dbReference>
<comment type="similarity">
    <text evidence="3 8">Belongs to the NAD(P)-dependent epimerase/dehydratase family. dTDP-glucose dehydratase subfamily.</text>
</comment>
<dbReference type="PANTHER" id="PTHR43000">
    <property type="entry name" value="DTDP-D-GLUCOSE 4,6-DEHYDRATASE-RELATED"/>
    <property type="match status" value="1"/>
</dbReference>
<dbReference type="AlphaFoldDB" id="A0A0A2A8S0"/>
<dbReference type="GO" id="GO:0008460">
    <property type="term" value="F:dTDP-glucose 4,6-dehydratase activity"/>
    <property type="evidence" value="ECO:0007669"/>
    <property type="project" value="UniProtKB-EC"/>
</dbReference>
<dbReference type="EC" id="4.2.1.46" evidence="4 8"/>
<evidence type="ECO:0000256" key="4">
    <source>
        <dbReference type="ARBA" id="ARBA00011990"/>
    </source>
</evidence>
<keyword evidence="9" id="KW-1133">Transmembrane helix</keyword>
<comment type="cofactor">
    <cofactor evidence="2 8">
        <name>NAD(+)</name>
        <dbReference type="ChEBI" id="CHEBI:57540"/>
    </cofactor>
</comment>
<reference evidence="12" key="1">
    <citation type="journal article" date="2014" name="Sci. Data">
        <title>Genomes of diverse isolates of the marine cyanobacterium Prochlorococcus.</title>
        <authorList>
            <person name="Biller S."/>
            <person name="Berube P."/>
            <person name="Thompson J."/>
            <person name="Kelly L."/>
            <person name="Roggensack S."/>
            <person name="Awad L."/>
            <person name="Roache-Johnson K."/>
            <person name="Ding H."/>
            <person name="Giovannoni S.J."/>
            <person name="Moore L.R."/>
            <person name="Chisholm S.W."/>
        </authorList>
    </citation>
    <scope>NUCLEOTIDE SEQUENCE [LARGE SCALE GENOMIC DNA]</scope>
    <source>
        <strain evidence="12">MIT 9302</strain>
    </source>
</reference>
<comment type="caution">
    <text evidence="11">The sequence shown here is derived from an EMBL/GenBank/DDBJ whole genome shotgun (WGS) entry which is preliminary data.</text>
</comment>
<evidence type="ECO:0000313" key="11">
    <source>
        <dbReference type="EMBL" id="KGF96899.1"/>
    </source>
</evidence>
<evidence type="ECO:0000256" key="7">
    <source>
        <dbReference type="ARBA" id="ARBA00023239"/>
    </source>
</evidence>
<protein>
    <recommendedName>
        <fullName evidence="5 8">dTDP-glucose 4,6-dehydratase</fullName>
        <ecNumber evidence="4 8">4.2.1.46</ecNumber>
    </recommendedName>
</protein>
<keyword evidence="9" id="KW-0812">Transmembrane</keyword>
<dbReference type="OrthoDB" id="9811743at2"/>
<gene>
    <name evidence="11" type="ORF">EU96_1537</name>
</gene>
<dbReference type="Gene3D" id="3.40.50.720">
    <property type="entry name" value="NAD(P)-binding Rossmann-like Domain"/>
    <property type="match status" value="1"/>
</dbReference>
<evidence type="ECO:0000256" key="9">
    <source>
        <dbReference type="SAM" id="Phobius"/>
    </source>
</evidence>
<dbReference type="CDD" id="cd05246">
    <property type="entry name" value="dTDP_GD_SDR_e"/>
    <property type="match status" value="1"/>
</dbReference>
<dbReference type="eggNOG" id="COG1088">
    <property type="taxonomic scope" value="Bacteria"/>
</dbReference>
<dbReference type="Gene3D" id="3.90.25.10">
    <property type="entry name" value="UDP-galactose 4-epimerase, domain 1"/>
    <property type="match status" value="1"/>
</dbReference>
<comment type="catalytic activity">
    <reaction evidence="1 8">
        <text>dTDP-alpha-D-glucose = dTDP-4-dehydro-6-deoxy-alpha-D-glucose + H2O</text>
        <dbReference type="Rhea" id="RHEA:17221"/>
        <dbReference type="ChEBI" id="CHEBI:15377"/>
        <dbReference type="ChEBI" id="CHEBI:57477"/>
        <dbReference type="ChEBI" id="CHEBI:57649"/>
        <dbReference type="EC" id="4.2.1.46"/>
    </reaction>
</comment>
<evidence type="ECO:0000256" key="5">
    <source>
        <dbReference type="ARBA" id="ARBA00016977"/>
    </source>
</evidence>
<dbReference type="Proteomes" id="UP000030445">
    <property type="component" value="Unassembled WGS sequence"/>
</dbReference>
<feature type="domain" description="NAD(P)-binding" evidence="10">
    <location>
        <begin position="9"/>
        <end position="331"/>
    </location>
</feature>
<keyword evidence="6" id="KW-0520">NAD</keyword>
<evidence type="ECO:0000256" key="3">
    <source>
        <dbReference type="ARBA" id="ARBA00008178"/>
    </source>
</evidence>
<dbReference type="InterPro" id="IPR036291">
    <property type="entry name" value="NAD(P)-bd_dom_sf"/>
</dbReference>
<dbReference type="GO" id="GO:0009225">
    <property type="term" value="P:nucleotide-sugar metabolic process"/>
    <property type="evidence" value="ECO:0007669"/>
    <property type="project" value="InterPro"/>
</dbReference>
<evidence type="ECO:0000259" key="10">
    <source>
        <dbReference type="Pfam" id="PF16363"/>
    </source>
</evidence>
<dbReference type="RefSeq" id="WP_032527151.1">
    <property type="nucleotide sequence ID" value="NZ_CP138951.1"/>
</dbReference>
<dbReference type="STRING" id="74545.EU96_1537"/>
<dbReference type="InterPro" id="IPR005888">
    <property type="entry name" value="dTDP_Gluc_deHydtase"/>
</dbReference>
<evidence type="ECO:0000256" key="1">
    <source>
        <dbReference type="ARBA" id="ARBA00001539"/>
    </source>
</evidence>
<keyword evidence="7 8" id="KW-0456">Lyase</keyword>
<accession>A0A0A2A8S0</accession>